<accession>A0A6P1M471</accession>
<dbReference type="AlphaFoldDB" id="A0A6P1M471"/>
<organism evidence="1 2">
    <name type="scientific">Tichowtungia aerotolerans</name>
    <dbReference type="NCBI Taxonomy" id="2697043"/>
    <lineage>
        <taxon>Bacteria</taxon>
        <taxon>Pseudomonadati</taxon>
        <taxon>Kiritimatiellota</taxon>
        <taxon>Tichowtungiia</taxon>
        <taxon>Tichowtungiales</taxon>
        <taxon>Tichowtungiaceae</taxon>
        <taxon>Tichowtungia</taxon>
    </lineage>
</organism>
<gene>
    <name evidence="1" type="ORF">GT409_04995</name>
</gene>
<keyword evidence="1" id="KW-0489">Methyltransferase</keyword>
<dbReference type="GO" id="GO:0008168">
    <property type="term" value="F:methyltransferase activity"/>
    <property type="evidence" value="ECO:0007669"/>
    <property type="project" value="UniProtKB-KW"/>
</dbReference>
<dbReference type="KEGG" id="taer:GT409_04995"/>
<dbReference type="Gene3D" id="3.40.50.150">
    <property type="entry name" value="Vaccinia Virus protein VP39"/>
    <property type="match status" value="1"/>
</dbReference>
<protein>
    <submittedName>
        <fullName evidence="1">Methyltransferase domain-containing protein</fullName>
    </submittedName>
</protein>
<proteinExistence type="predicted"/>
<dbReference type="InterPro" id="IPR029063">
    <property type="entry name" value="SAM-dependent_MTases_sf"/>
</dbReference>
<dbReference type="Pfam" id="PF13489">
    <property type="entry name" value="Methyltransf_23"/>
    <property type="match status" value="1"/>
</dbReference>
<dbReference type="EMBL" id="CP047593">
    <property type="protein sequence ID" value="QHI68832.1"/>
    <property type="molecule type" value="Genomic_DNA"/>
</dbReference>
<dbReference type="SUPFAM" id="SSF53335">
    <property type="entry name" value="S-adenosyl-L-methionine-dependent methyltransferases"/>
    <property type="match status" value="1"/>
</dbReference>
<dbReference type="Proteomes" id="UP000464954">
    <property type="component" value="Chromosome"/>
</dbReference>
<evidence type="ECO:0000313" key="2">
    <source>
        <dbReference type="Proteomes" id="UP000464954"/>
    </source>
</evidence>
<sequence>MTKQENTSNCPLCNALSDPFCADRTREYLRCPCCDLIFVPPKLRLSMEAEKARYDLHQNDSADSGYRKFMNRLFQPLEKKLSPGAGGLDFGCGPGPTLSLMFEEAGYPCAIYDLHYANDPSVFERQYDFLTCSETMEHMYRPREEFKRFLTLVKPGGWIGIMTQLHDHAPVPFERWHYKNDDTHVCFFSTQTFQWLEKTYSLHLEFHSDNVILILSP</sequence>
<name>A0A6P1M471_9BACT</name>
<keyword evidence="1" id="KW-0808">Transferase</keyword>
<reference evidence="1 2" key="1">
    <citation type="submission" date="2020-01" db="EMBL/GenBank/DDBJ databases">
        <title>Ponticoccus aerotolerans gen. nov., sp. nov., an anaerobic bacterium and proposal of Ponticoccusceae fam. nov., Ponticoccusles ord. nov. and Ponticoccuse classis nov. in the phylum Kiritimatiellaeota.</title>
        <authorList>
            <person name="Zhou L.Y."/>
            <person name="Du Z.J."/>
        </authorList>
    </citation>
    <scope>NUCLEOTIDE SEQUENCE [LARGE SCALE GENOMIC DNA]</scope>
    <source>
        <strain evidence="1 2">S-5007</strain>
    </source>
</reference>
<dbReference type="RefSeq" id="WP_160627531.1">
    <property type="nucleotide sequence ID" value="NZ_CP047593.1"/>
</dbReference>
<evidence type="ECO:0000313" key="1">
    <source>
        <dbReference type="EMBL" id="QHI68832.1"/>
    </source>
</evidence>
<keyword evidence="2" id="KW-1185">Reference proteome</keyword>
<dbReference type="GO" id="GO:0032259">
    <property type="term" value="P:methylation"/>
    <property type="evidence" value="ECO:0007669"/>
    <property type="project" value="UniProtKB-KW"/>
</dbReference>